<feature type="transmembrane region" description="Helical" evidence="1">
    <location>
        <begin position="46"/>
        <end position="64"/>
    </location>
</feature>
<evidence type="ECO:0000313" key="2">
    <source>
        <dbReference type="EMBL" id="GFU47288.1"/>
    </source>
</evidence>
<keyword evidence="1" id="KW-0812">Transmembrane</keyword>
<comment type="caution">
    <text evidence="2">The sequence shown here is derived from an EMBL/GenBank/DDBJ whole genome shotgun (WGS) entry which is preliminary data.</text>
</comment>
<dbReference type="Proteomes" id="UP000887013">
    <property type="component" value="Unassembled WGS sequence"/>
</dbReference>
<gene>
    <name evidence="2" type="ORF">NPIL_117411</name>
</gene>
<protein>
    <submittedName>
        <fullName evidence="2">Uncharacterized protein</fullName>
    </submittedName>
</protein>
<evidence type="ECO:0000313" key="3">
    <source>
        <dbReference type="Proteomes" id="UP000887013"/>
    </source>
</evidence>
<proteinExistence type="predicted"/>
<sequence length="100" mass="10676">MAAAKAAAGVVICYALLPCRFAAAAFMKRSSNGSQRAAGAAALYKSSYMASGAVFCCVAWQLRLKQAKSRLYLYTYKRYSQACALSSAVLSRAVYCYATA</sequence>
<accession>A0A8X6QWJ5</accession>
<name>A0A8X6QWJ5_NEPPI</name>
<reference evidence="2" key="1">
    <citation type="submission" date="2020-08" db="EMBL/GenBank/DDBJ databases">
        <title>Multicomponent nature underlies the extraordinary mechanical properties of spider dragline silk.</title>
        <authorList>
            <person name="Kono N."/>
            <person name="Nakamura H."/>
            <person name="Mori M."/>
            <person name="Yoshida Y."/>
            <person name="Ohtoshi R."/>
            <person name="Malay A.D."/>
            <person name="Moran D.A.P."/>
            <person name="Tomita M."/>
            <person name="Numata K."/>
            <person name="Arakawa K."/>
        </authorList>
    </citation>
    <scope>NUCLEOTIDE SEQUENCE</scope>
</reference>
<keyword evidence="1" id="KW-0472">Membrane</keyword>
<dbReference type="AlphaFoldDB" id="A0A8X6QWJ5"/>
<organism evidence="2 3">
    <name type="scientific">Nephila pilipes</name>
    <name type="common">Giant wood spider</name>
    <name type="synonym">Nephila maculata</name>
    <dbReference type="NCBI Taxonomy" id="299642"/>
    <lineage>
        <taxon>Eukaryota</taxon>
        <taxon>Metazoa</taxon>
        <taxon>Ecdysozoa</taxon>
        <taxon>Arthropoda</taxon>
        <taxon>Chelicerata</taxon>
        <taxon>Arachnida</taxon>
        <taxon>Araneae</taxon>
        <taxon>Araneomorphae</taxon>
        <taxon>Entelegynae</taxon>
        <taxon>Araneoidea</taxon>
        <taxon>Nephilidae</taxon>
        <taxon>Nephila</taxon>
    </lineage>
</organism>
<evidence type="ECO:0000256" key="1">
    <source>
        <dbReference type="SAM" id="Phobius"/>
    </source>
</evidence>
<dbReference type="EMBL" id="BMAW01037187">
    <property type="protein sequence ID" value="GFU47288.1"/>
    <property type="molecule type" value="Genomic_DNA"/>
</dbReference>
<keyword evidence="1" id="KW-1133">Transmembrane helix</keyword>
<keyword evidence="3" id="KW-1185">Reference proteome</keyword>